<dbReference type="Proteomes" id="UP001155901">
    <property type="component" value="Unassembled WGS sequence"/>
</dbReference>
<organism evidence="2 4">
    <name type="scientific">Duganella violaceipulchra</name>
    <dbReference type="NCBI Taxonomy" id="2849652"/>
    <lineage>
        <taxon>Bacteria</taxon>
        <taxon>Pseudomonadati</taxon>
        <taxon>Pseudomonadota</taxon>
        <taxon>Betaproteobacteria</taxon>
        <taxon>Burkholderiales</taxon>
        <taxon>Oxalobacteraceae</taxon>
        <taxon>Telluria group</taxon>
        <taxon>Duganella</taxon>
    </lineage>
</organism>
<evidence type="ECO:0000313" key="2">
    <source>
        <dbReference type="EMBL" id="MBV6324251.1"/>
    </source>
</evidence>
<evidence type="ECO:0000313" key="4">
    <source>
        <dbReference type="Proteomes" id="UP001155901"/>
    </source>
</evidence>
<sequence>MAKEGVDKRAGKTEPGLTSRSVAVIGGGWAGCAAAVEMARAGYKVTLFEAARTLGGRARRIETDHRQLDNGQHILLGAYSATLQLMKRIGVDRGQALLSLPLQMRYPAGSGGMDFVAPSLPLPAPLHLALALLRAKGLERADKLSLARFSTTARWMGWTLHADCSVSELLERFDQTPRLIQLMWRPLCLAALNTPPERASAQVFLNVLRDSLGAKRSASDMLLPRADLSALLPEAAAAYVEAHDGSVRTGAKVQALRSIEGRLWQLDISGAAVGGNWSTYFSGVVLATGASQAAALLHGIPDCDTSALCRQLTGFESEAITTCYLQYDPATRLELPFFALLDDPEQYQWGQFVFDRGQLDAKQAGLLAVIISASGNAAAQSQDLLAEAVAVQLAAVFQRPELGRPLWFKVITEKRATYACTPGLVRPDNASGLPGLVIAGDYTAGDYPATLESAVRSGVAAAGLLKGATI</sequence>
<dbReference type="GO" id="GO:0016491">
    <property type="term" value="F:oxidoreductase activity"/>
    <property type="evidence" value="ECO:0007669"/>
    <property type="project" value="UniProtKB-KW"/>
</dbReference>
<evidence type="ECO:0000259" key="1">
    <source>
        <dbReference type="Pfam" id="PF01593"/>
    </source>
</evidence>
<proteinExistence type="predicted"/>
<name>A0AA41L160_9BURK</name>
<keyword evidence="5" id="KW-1185">Reference proteome</keyword>
<dbReference type="NCBIfam" id="TIGR03467">
    <property type="entry name" value="HpnE"/>
    <property type="match status" value="1"/>
</dbReference>
<dbReference type="InterPro" id="IPR017830">
    <property type="entry name" value="SQase_HpnE"/>
</dbReference>
<feature type="domain" description="Amine oxidase" evidence="1">
    <location>
        <begin position="30"/>
        <end position="463"/>
    </location>
</feature>
<evidence type="ECO:0000313" key="3">
    <source>
        <dbReference type="EMBL" id="MCP2007361.1"/>
    </source>
</evidence>
<gene>
    <name evidence="2" type="primary">hpnE</name>
    <name evidence="2" type="ORF">KVP70_25250</name>
    <name evidence="3" type="ORF">L1274_001054</name>
</gene>
<dbReference type="RefSeq" id="WP_217945190.1">
    <property type="nucleotide sequence ID" value="NZ_JAHTGR010000016.1"/>
</dbReference>
<dbReference type="EMBL" id="JAHTGR010000016">
    <property type="protein sequence ID" value="MBV6324251.1"/>
    <property type="molecule type" value="Genomic_DNA"/>
</dbReference>
<dbReference type="InterPro" id="IPR002937">
    <property type="entry name" value="Amino_oxidase"/>
</dbReference>
<dbReference type="EMBL" id="JALJZU010000002">
    <property type="protein sequence ID" value="MCP2007361.1"/>
    <property type="molecule type" value="Genomic_DNA"/>
</dbReference>
<comment type="caution">
    <text evidence="2">The sequence shown here is derived from an EMBL/GenBank/DDBJ whole genome shotgun (WGS) entry which is preliminary data.</text>
</comment>
<evidence type="ECO:0000313" key="5">
    <source>
        <dbReference type="Proteomes" id="UP001162889"/>
    </source>
</evidence>
<protein>
    <submittedName>
        <fullName evidence="2">Hydroxysqualene dehydroxylase HpnE</fullName>
        <ecNumber evidence="2">1.17.8.1</ecNumber>
    </submittedName>
    <submittedName>
        <fullName evidence="3">Squalene-associated FAD-dependent desaturase</fullName>
    </submittedName>
</protein>
<dbReference type="EC" id="1.17.8.1" evidence="2"/>
<dbReference type="PROSITE" id="PS51257">
    <property type="entry name" value="PROKAR_LIPOPROTEIN"/>
    <property type="match status" value="1"/>
</dbReference>
<reference evidence="2" key="1">
    <citation type="submission" date="2021-07" db="EMBL/GenBank/DDBJ databases">
        <title>Characterization of violacein-producing bacteria and related species.</title>
        <authorList>
            <person name="Wilson H.S."/>
            <person name="De Leon M.E."/>
        </authorList>
    </citation>
    <scope>NUCLEOTIDE SEQUENCE</scope>
    <source>
        <strain evidence="2">HSC-15S17</strain>
    </source>
</reference>
<dbReference type="InterPro" id="IPR050464">
    <property type="entry name" value="Zeta_carotene_desat/Oxidored"/>
</dbReference>
<dbReference type="Proteomes" id="UP001162889">
    <property type="component" value="Unassembled WGS sequence"/>
</dbReference>
<keyword evidence="2" id="KW-0560">Oxidoreductase</keyword>
<reference evidence="3" key="2">
    <citation type="submission" date="2022-03" db="EMBL/GenBank/DDBJ databases">
        <title>Genome Encyclopedia of Bacteria and Archaea VI: Functional Genomics of Type Strains.</title>
        <authorList>
            <person name="Whitman W."/>
        </authorList>
    </citation>
    <scope>NUCLEOTIDE SEQUENCE</scope>
    <source>
        <strain evidence="3">HSC-15S17</strain>
    </source>
</reference>
<accession>A0AA41L160</accession>
<dbReference type="AlphaFoldDB" id="A0AA41L160"/>
<dbReference type="PANTHER" id="PTHR42923:SF47">
    <property type="entry name" value="BLR3003 PROTEIN"/>
    <property type="match status" value="1"/>
</dbReference>
<dbReference type="Pfam" id="PF01593">
    <property type="entry name" value="Amino_oxidase"/>
    <property type="match status" value="1"/>
</dbReference>
<dbReference type="PANTHER" id="PTHR42923">
    <property type="entry name" value="PROTOPORPHYRINOGEN OXIDASE"/>
    <property type="match status" value="1"/>
</dbReference>